<dbReference type="InterPro" id="IPR005804">
    <property type="entry name" value="FA_desaturase_dom"/>
</dbReference>
<comment type="similarity">
    <text evidence="11">Belongs to the BMT2 family.</text>
</comment>
<evidence type="ECO:0000256" key="1">
    <source>
        <dbReference type="ARBA" id="ARBA00004141"/>
    </source>
</evidence>
<evidence type="ECO:0000313" key="16">
    <source>
        <dbReference type="EMBL" id="TIC02006.1"/>
    </source>
</evidence>
<evidence type="ECO:0000313" key="17">
    <source>
        <dbReference type="Proteomes" id="UP000307169"/>
    </source>
</evidence>
<dbReference type="GO" id="GO:0016020">
    <property type="term" value="C:membrane"/>
    <property type="evidence" value="ECO:0007669"/>
    <property type="project" value="UniProtKB-SubCell"/>
</dbReference>
<evidence type="ECO:0000256" key="8">
    <source>
        <dbReference type="ARBA" id="ARBA00023002"/>
    </source>
</evidence>
<feature type="compositionally biased region" description="Basic residues" evidence="12">
    <location>
        <begin position="1"/>
        <end position="17"/>
    </location>
</feature>
<evidence type="ECO:0000256" key="4">
    <source>
        <dbReference type="ARBA" id="ARBA00022679"/>
    </source>
</evidence>
<evidence type="ECO:0000256" key="6">
    <source>
        <dbReference type="ARBA" id="ARBA00022692"/>
    </source>
</evidence>
<keyword evidence="7 13" id="KW-1133">Transmembrane helix</keyword>
<evidence type="ECO:0000256" key="7">
    <source>
        <dbReference type="ARBA" id="ARBA00022989"/>
    </source>
</evidence>
<name>A0A4T0S0X2_9BASI</name>
<dbReference type="EMBL" id="SPRC01000014">
    <property type="protein sequence ID" value="TIB80714.1"/>
    <property type="molecule type" value="Genomic_DNA"/>
</dbReference>
<dbReference type="InterPro" id="IPR011388">
    <property type="entry name" value="DES1/DES2"/>
</dbReference>
<dbReference type="EC" id="2.1.1.-" evidence="11"/>
<dbReference type="GO" id="GO:0042284">
    <property type="term" value="F:sphingolipid delta-4 desaturase activity"/>
    <property type="evidence" value="ECO:0007669"/>
    <property type="project" value="InterPro"/>
</dbReference>
<evidence type="ECO:0000256" key="11">
    <source>
        <dbReference type="HAMAP-Rule" id="MF_03044"/>
    </source>
</evidence>
<keyword evidence="11" id="KW-0539">Nucleus</keyword>
<dbReference type="SMART" id="SM01269">
    <property type="entry name" value="Lipid_DES"/>
    <property type="match status" value="1"/>
</dbReference>
<dbReference type="PANTHER" id="PTHR12879">
    <property type="entry name" value="SPHINGOLIPID DELTA 4 DESATURASE/C-4 HYDROXYLASE PROTEIN DES2"/>
    <property type="match status" value="1"/>
</dbReference>
<dbReference type="GO" id="GO:0016433">
    <property type="term" value="F:rRNA (adenine) methyltransferase activity"/>
    <property type="evidence" value="ECO:0007669"/>
    <property type="project" value="UniProtKB-UniRule"/>
</dbReference>
<dbReference type="Proteomes" id="UP000307169">
    <property type="component" value="Unassembled WGS sequence"/>
</dbReference>
<feature type="transmembrane region" description="Helical" evidence="13">
    <location>
        <begin position="431"/>
        <end position="452"/>
    </location>
</feature>
<comment type="subcellular location">
    <subcellularLocation>
        <location evidence="1">Membrane</location>
        <topology evidence="1">Multi-pass membrane protein</topology>
    </subcellularLocation>
    <subcellularLocation>
        <location evidence="11">Nucleus</location>
        <location evidence="11">Nucleolus</location>
    </subcellularLocation>
</comment>
<evidence type="ECO:0000256" key="13">
    <source>
        <dbReference type="SAM" id="Phobius"/>
    </source>
</evidence>
<dbReference type="Pfam" id="PF08557">
    <property type="entry name" value="Lipid_DES"/>
    <property type="match status" value="1"/>
</dbReference>
<evidence type="ECO:0000313" key="18">
    <source>
        <dbReference type="Proteomes" id="UP000310685"/>
    </source>
</evidence>
<feature type="region of interest" description="Disordered" evidence="12">
    <location>
        <begin position="1"/>
        <end position="23"/>
    </location>
</feature>
<comment type="caution">
    <text evidence="16">The sequence shown here is derived from an EMBL/GenBank/DDBJ whole genome shotgun (WGS) entry which is preliminary data.</text>
</comment>
<evidence type="ECO:0000256" key="10">
    <source>
        <dbReference type="ARBA" id="ARBA00023136"/>
    </source>
</evidence>
<dbReference type="InterPro" id="IPR029063">
    <property type="entry name" value="SAM-dependent_MTases_sf"/>
</dbReference>
<keyword evidence="5 11" id="KW-0949">S-adenosyl-L-methionine</keyword>
<proteinExistence type="inferred from homology"/>
<dbReference type="SUPFAM" id="SSF53335">
    <property type="entry name" value="S-adenosyl-L-methionine-dependent methyltransferases"/>
    <property type="match status" value="1"/>
</dbReference>
<dbReference type="InterPro" id="IPR021867">
    <property type="entry name" value="Bmt2/SAMTOR"/>
</dbReference>
<comment type="function">
    <text evidence="11">S-adenosyl-L-methionine-dependent methyltransferase that specifically methylates the N(1) position of an adenine present in helix 65 in 25S rRNA.</text>
</comment>
<evidence type="ECO:0000256" key="3">
    <source>
        <dbReference type="ARBA" id="ARBA00022603"/>
    </source>
</evidence>
<evidence type="ECO:0000259" key="14">
    <source>
        <dbReference type="SMART" id="SM01269"/>
    </source>
</evidence>
<dbReference type="EMBL" id="SPRH01000014">
    <property type="protein sequence ID" value="TIC02006.1"/>
    <property type="molecule type" value="Genomic_DNA"/>
</dbReference>
<dbReference type="GO" id="GO:0046513">
    <property type="term" value="P:ceramide biosynthetic process"/>
    <property type="evidence" value="ECO:0007669"/>
    <property type="project" value="TreeGrafter"/>
</dbReference>
<keyword evidence="6 13" id="KW-0812">Transmembrane</keyword>
<comment type="similarity">
    <text evidence="2">Belongs to the fatty acid desaturase type 1 family. DEGS subfamily.</text>
</comment>
<keyword evidence="9" id="KW-0443">Lipid metabolism</keyword>
<evidence type="ECO:0000256" key="9">
    <source>
        <dbReference type="ARBA" id="ARBA00023098"/>
    </source>
</evidence>
<accession>A0A4T0S0X2</accession>
<feature type="transmembrane region" description="Helical" evidence="13">
    <location>
        <begin position="322"/>
        <end position="344"/>
    </location>
</feature>
<evidence type="ECO:0000313" key="15">
    <source>
        <dbReference type="EMBL" id="TIB80714.1"/>
    </source>
</evidence>
<keyword evidence="4 11" id="KW-0808">Transferase</keyword>
<evidence type="ECO:0000256" key="5">
    <source>
        <dbReference type="ARBA" id="ARBA00022691"/>
    </source>
</evidence>
<dbReference type="InterPro" id="IPR013866">
    <property type="entry name" value="Sphingolipid_d4-desaturase_N"/>
</dbReference>
<dbReference type="HAMAP" id="MF_03044">
    <property type="entry name" value="BMT2"/>
    <property type="match status" value="1"/>
</dbReference>
<dbReference type="Gene3D" id="3.40.50.150">
    <property type="entry name" value="Vaccinia Virus protein VP39"/>
    <property type="match status" value="1"/>
</dbReference>
<keyword evidence="8" id="KW-0560">Oxidoreductase</keyword>
<organism evidence="16 17">
    <name type="scientific">Wallemia mellicola</name>
    <dbReference type="NCBI Taxonomy" id="1708541"/>
    <lineage>
        <taxon>Eukaryota</taxon>
        <taxon>Fungi</taxon>
        <taxon>Dikarya</taxon>
        <taxon>Basidiomycota</taxon>
        <taxon>Wallemiomycotina</taxon>
        <taxon>Wallemiomycetes</taxon>
        <taxon>Wallemiales</taxon>
        <taxon>Wallemiaceae</taxon>
        <taxon>Wallemia</taxon>
    </lineage>
</organism>
<evidence type="ECO:0000256" key="2">
    <source>
        <dbReference type="ARBA" id="ARBA00006146"/>
    </source>
</evidence>
<dbReference type="PANTHER" id="PTHR12879:SF8">
    <property type="entry name" value="SPHINGOLIPID DELTA(4)-DESATURASE DES1"/>
    <property type="match status" value="1"/>
</dbReference>
<sequence>MAIKKKKTPITKSKKTASKSISSKKTKEIINNFHQLLKRRKTTTNEVEIKDIDRAIDELGGMEAYQHASTIGQSTPRGGDSSHYFVKWLAELGVKKSYVADKEKMSLLEIGALLPDNYHSERSWIETELIDLKSNHPSIKEQDFLQRPLPSKPDDEKDAISSSLVLNFVPTPQERGQFLYRLNSVLKMNGWLFMVLPAPCVVNSRYLTRNHFISILETLGFKLVKEKIGDLQKGSRIAYWLLQKTSKPNKRPIELTKKTVLVDGPKLNNFSGDPGDQAIKPGQDRNNFYWLTEEEPHRSRCRAIMKAHPDVKKLFGPDPRTALVVLSVVAIQLVTATSIINFGWHPLSWKFLLTAYVIGGTANQNLFLAIHEITHNLVFKSRTANKALAMAANLPVGIPFAGTFKVYHHEHHRYLGEDGVDTDLPTNFELLFLRNVLGKLFFATFQILFYAIRPGLVNPKPPTPFVLLNAAVQVAFNAIMYKAYGGGIFAYSVMSTFFAGSLHPCAAHFIAEHYMFDGSGQETYSYYGFLNWLCYNVGYHNEHHDFPAVAWLNLPKVRDLAPEFYNHLQYHQSWPLVTFRFIFEREVGLFSRAKRDSHTTKPNVSAARESAILPGEGRSLEGAD</sequence>
<gene>
    <name evidence="16" type="ORF">E3Q17_01650</name>
    <name evidence="15" type="ORF">E3Q22_01808</name>
</gene>
<dbReference type="Proteomes" id="UP000310685">
    <property type="component" value="Unassembled WGS sequence"/>
</dbReference>
<keyword evidence="10 13" id="KW-0472">Membrane</keyword>
<reference evidence="17 18" key="1">
    <citation type="submission" date="2019-03" db="EMBL/GenBank/DDBJ databases">
        <title>Sequencing 25 genomes of Wallemia mellicola.</title>
        <authorList>
            <person name="Gostincar C."/>
        </authorList>
    </citation>
    <scope>NUCLEOTIDE SEQUENCE [LARGE SCALE GENOMIC DNA]</scope>
    <source>
        <strain evidence="16 17">EXF-1262</strain>
        <strain evidence="15 18">EXF-6152</strain>
    </source>
</reference>
<dbReference type="CDD" id="cd03508">
    <property type="entry name" value="Delta4-sphingolipid-FADS-like"/>
    <property type="match status" value="1"/>
</dbReference>
<feature type="transmembrane region" description="Helical" evidence="13">
    <location>
        <begin position="464"/>
        <end position="483"/>
    </location>
</feature>
<dbReference type="Pfam" id="PF11968">
    <property type="entry name" value="Bmt2"/>
    <property type="match status" value="1"/>
</dbReference>
<feature type="binding site" evidence="11">
    <location>
        <position position="111"/>
    </location>
    <ligand>
        <name>S-adenosyl-L-methionine</name>
        <dbReference type="ChEBI" id="CHEBI:59789"/>
    </ligand>
</feature>
<dbReference type="GO" id="GO:0005730">
    <property type="term" value="C:nucleolus"/>
    <property type="evidence" value="ECO:0007669"/>
    <property type="project" value="UniProtKB-SubCell"/>
</dbReference>
<dbReference type="AlphaFoldDB" id="A0A4T0S0X2"/>
<keyword evidence="3 11" id="KW-0489">Methyltransferase</keyword>
<feature type="binding site" evidence="11">
    <location>
        <position position="131"/>
    </location>
    <ligand>
        <name>S-adenosyl-L-methionine</name>
        <dbReference type="ChEBI" id="CHEBI:59789"/>
    </ligand>
</feature>
<protein>
    <recommendedName>
        <fullName evidence="11">25S rRNA adenine-N(1) methyltransferase</fullName>
        <ecNumber evidence="11">2.1.1.-</ecNumber>
    </recommendedName>
</protein>
<feature type="region of interest" description="Disordered" evidence="12">
    <location>
        <begin position="600"/>
        <end position="624"/>
    </location>
</feature>
<dbReference type="Pfam" id="PF00487">
    <property type="entry name" value="FA_desaturase"/>
    <property type="match status" value="1"/>
</dbReference>
<feature type="transmembrane region" description="Helical" evidence="13">
    <location>
        <begin position="489"/>
        <end position="511"/>
    </location>
</feature>
<feature type="domain" description="Sphingolipid delta4-desaturase N-terminal" evidence="14">
    <location>
        <begin position="283"/>
        <end position="321"/>
    </location>
</feature>
<evidence type="ECO:0000256" key="12">
    <source>
        <dbReference type="SAM" id="MobiDB-lite"/>
    </source>
</evidence>